<dbReference type="NCBIfam" id="NF033832">
    <property type="entry name" value="sce7726_fam"/>
    <property type="match status" value="1"/>
</dbReference>
<gene>
    <name evidence="1" type="ORF">D7004_06455</name>
</gene>
<organism evidence="1 2">
    <name type="scientific">Pedobacter jejuensis</name>
    <dbReference type="NCBI Taxonomy" id="1268550"/>
    <lineage>
        <taxon>Bacteria</taxon>
        <taxon>Pseudomonadati</taxon>
        <taxon>Bacteroidota</taxon>
        <taxon>Sphingobacteriia</taxon>
        <taxon>Sphingobacteriales</taxon>
        <taxon>Sphingobacteriaceae</taxon>
        <taxon>Pedobacter</taxon>
    </lineage>
</organism>
<keyword evidence="2" id="KW-1185">Reference proteome</keyword>
<dbReference type="AlphaFoldDB" id="A0A3N0BYU4"/>
<dbReference type="InterPro" id="IPR047729">
    <property type="entry name" value="Sce7726-like"/>
</dbReference>
<protein>
    <recommendedName>
        <fullName evidence="3">Sce7726 family protein</fullName>
    </recommendedName>
</protein>
<sequence length="256" mass="30241">MEFQHRSSLDYRLINGIAKSYSTLDYTQKLRGMLDHLFPCDNFDKYCKYDLHRKINEVIFDGYEGEQVLKYRLFDAFRQSDLVAAYEIKVRNSRVDFLTINGHTTSFEIKSNLDNLYKLEKQANDYMQAFELNNVVIHERHLEKCIGLIPGNFGIITTDKEGHAFYRKPVLNRNLDPQAQLSLLTKRELKKYMASPDTTAIMDSISPEEVNSSFKLALKERYRSRWDFVVRHSKDILPIDLQFFFNKNIMPEYIYS</sequence>
<dbReference type="OrthoDB" id="128875at2"/>
<evidence type="ECO:0008006" key="3">
    <source>
        <dbReference type="Google" id="ProtNLM"/>
    </source>
</evidence>
<dbReference type="RefSeq" id="WP_123205050.1">
    <property type="nucleotide sequence ID" value="NZ_RBEE01000010.1"/>
</dbReference>
<evidence type="ECO:0000313" key="2">
    <source>
        <dbReference type="Proteomes" id="UP000274046"/>
    </source>
</evidence>
<reference evidence="1 2" key="1">
    <citation type="submission" date="2018-10" db="EMBL/GenBank/DDBJ databases">
        <title>Genome sequencing of Pedobacter jejuensis TNB23.</title>
        <authorList>
            <person name="Cho Y.-J."/>
            <person name="Cho A."/>
            <person name="Kim O.-S."/>
        </authorList>
    </citation>
    <scope>NUCLEOTIDE SEQUENCE [LARGE SCALE GENOMIC DNA]</scope>
    <source>
        <strain evidence="1 2">TNB23</strain>
    </source>
</reference>
<proteinExistence type="predicted"/>
<comment type="caution">
    <text evidence="1">The sequence shown here is derived from an EMBL/GenBank/DDBJ whole genome shotgun (WGS) entry which is preliminary data.</text>
</comment>
<dbReference type="EMBL" id="RBEE01000010">
    <property type="protein sequence ID" value="RNL54760.1"/>
    <property type="molecule type" value="Genomic_DNA"/>
</dbReference>
<dbReference type="Proteomes" id="UP000274046">
    <property type="component" value="Unassembled WGS sequence"/>
</dbReference>
<evidence type="ECO:0000313" key="1">
    <source>
        <dbReference type="EMBL" id="RNL54760.1"/>
    </source>
</evidence>
<name>A0A3N0BYU4_9SPHI</name>
<accession>A0A3N0BYU4</accession>